<evidence type="ECO:0000256" key="3">
    <source>
        <dbReference type="ARBA" id="ARBA00022448"/>
    </source>
</evidence>
<accession>A0AAJ6QW82</accession>
<dbReference type="Pfam" id="PF18773">
    <property type="entry name" value="Importin_rep"/>
    <property type="match status" value="1"/>
</dbReference>
<dbReference type="Proteomes" id="UP000694867">
    <property type="component" value="Unplaced"/>
</dbReference>
<proteinExistence type="inferred from homology"/>
<keyword evidence="3" id="KW-0813">Transport</keyword>
<sequence length="925" mass="102486">MEVNLPMIEGAIERLFDPNSGPAVSQQANAFLYRVQYSPEAWKLCWDLLAPEKDLKCHLIGSSMLHAKVCQGLNDLNDEQLNALRTKLVSALVTHAVQQTPQANQVSVKLAVTLSAFAARTLTAFWKSAVHDMIANLKSSHPLLLIEFLVALPDQNVKIEGPQSCLTPSVRDVLALCSSALADPALREVSMRAITQWVSLDSVESMPPDLCITLLNYVPHNHEAACDALVNCLTHPDWFRLPNTIAEILVQVISQCRSFINSAKAVGDQESLFSIYALLAGVGETHSSVILQSLQGEKRPAMEAFLQMLLECIGTPGYYPVDEILSRVPLTFWHLLLDDLSRLEVSAKGRVSLELHPVYEELVRLLLTKSRLPDHGSMDADEMEDHRCYRQDIADCYVYVHTLLSKSMFRYLIFELKSAVSSYNTTHNWKPIEACLFSLNAVGEMADGIEHGNVVHEVLDLLPQIPAVNDEVMSQVMTAIGIFAEKTSGQQIGPLVHLLLRGLQEPGISFAASMALKDLARAHAEHLAPVANDILQAIGIVLHPQSPLPLKHRDRVRLVAIVGHVVSALSSTDQALQSLTALMAPFVMQLSEMTNTFEVHPDLIDPTVENLDLLQSMFSSLSFQDGFGPSQSSKPGQHLVEQLAPLFSQIAAKYPTNTKVVNGLAECLRRAVPVLETTNRGPLLKQLLSLCCELQRAAPNAAVIECASSILTHAKVTYASELGEHLINLCDTCLKYFAHDLHERTDLVEAFYTMLASLLKKRATYFDGFAIETLLECTKCAILSTKLPETFTFRSVIQYLVQFVTASERIEILRKTLELCGEGIVATLIENMHGGVSRKLIEQEADVFLALNRSAFPLLASWLNRFLQVPEALPGVSQDSKTNFVRQILRERSNKRILTKVVSDFTVEWRRLEGEYGRATTAARI</sequence>
<name>A0AAJ6QW82_9ACAR</name>
<dbReference type="SUPFAM" id="SSF48371">
    <property type="entry name" value="ARM repeat"/>
    <property type="match status" value="1"/>
</dbReference>
<dbReference type="RefSeq" id="XP_003747787.1">
    <property type="nucleotide sequence ID" value="XM_003747739.3"/>
</dbReference>
<organism evidence="5 6">
    <name type="scientific">Galendromus occidentalis</name>
    <name type="common">western predatory mite</name>
    <dbReference type="NCBI Taxonomy" id="34638"/>
    <lineage>
        <taxon>Eukaryota</taxon>
        <taxon>Metazoa</taxon>
        <taxon>Ecdysozoa</taxon>
        <taxon>Arthropoda</taxon>
        <taxon>Chelicerata</taxon>
        <taxon>Arachnida</taxon>
        <taxon>Acari</taxon>
        <taxon>Parasitiformes</taxon>
        <taxon>Mesostigmata</taxon>
        <taxon>Gamasina</taxon>
        <taxon>Phytoseioidea</taxon>
        <taxon>Phytoseiidae</taxon>
        <taxon>Typhlodrominae</taxon>
        <taxon>Galendromus</taxon>
    </lineage>
</organism>
<dbReference type="CTD" id="12582"/>
<dbReference type="PANTHER" id="PTHR12363:SF33">
    <property type="entry name" value="IMPORTIN-13"/>
    <property type="match status" value="1"/>
</dbReference>
<dbReference type="InterPro" id="IPR040520">
    <property type="entry name" value="Importin_rep_3"/>
</dbReference>
<keyword evidence="4" id="KW-0539">Nucleus</keyword>
<comment type="subcellular location">
    <subcellularLocation>
        <location evidence="1">Nucleus</location>
    </subcellularLocation>
</comment>
<dbReference type="Gene3D" id="1.25.10.10">
    <property type="entry name" value="Leucine-rich Repeat Variant"/>
    <property type="match status" value="1"/>
</dbReference>
<dbReference type="AlphaFoldDB" id="A0AAJ6QW82"/>
<evidence type="ECO:0000256" key="1">
    <source>
        <dbReference type="ARBA" id="ARBA00004123"/>
    </source>
</evidence>
<dbReference type="Pfam" id="PF18806">
    <property type="entry name" value="Importin_rep_3"/>
    <property type="match status" value="1"/>
</dbReference>
<dbReference type="InterPro" id="IPR016024">
    <property type="entry name" value="ARM-type_fold"/>
</dbReference>
<dbReference type="InterPro" id="IPR040709">
    <property type="entry name" value="Importin_rep_1"/>
</dbReference>
<gene>
    <name evidence="6" type="primary">LOC100903239</name>
</gene>
<dbReference type="GeneID" id="100903239"/>
<comment type="similarity">
    <text evidence="2">Belongs to the importin beta family.</text>
</comment>
<dbReference type="GO" id="GO:0005634">
    <property type="term" value="C:nucleus"/>
    <property type="evidence" value="ECO:0007669"/>
    <property type="project" value="UniProtKB-SubCell"/>
</dbReference>
<evidence type="ECO:0000313" key="5">
    <source>
        <dbReference type="Proteomes" id="UP000694867"/>
    </source>
</evidence>
<dbReference type="InterPro" id="IPR051345">
    <property type="entry name" value="Importin_beta-like_NTR"/>
</dbReference>
<protein>
    <submittedName>
        <fullName evidence="6">Importin-13</fullName>
    </submittedName>
</protein>
<keyword evidence="5" id="KW-1185">Reference proteome</keyword>
<reference evidence="6" key="1">
    <citation type="submission" date="2025-08" db="UniProtKB">
        <authorList>
            <consortium name="RefSeq"/>
        </authorList>
    </citation>
    <scope>IDENTIFICATION</scope>
</reference>
<evidence type="ECO:0000256" key="2">
    <source>
        <dbReference type="ARBA" id="ARBA00007991"/>
    </source>
</evidence>
<dbReference type="GO" id="GO:0006606">
    <property type="term" value="P:protein import into nucleus"/>
    <property type="evidence" value="ECO:0007669"/>
    <property type="project" value="TreeGrafter"/>
</dbReference>
<evidence type="ECO:0000256" key="4">
    <source>
        <dbReference type="ARBA" id="ARBA00023242"/>
    </source>
</evidence>
<evidence type="ECO:0000313" key="6">
    <source>
        <dbReference type="RefSeq" id="XP_003747787.1"/>
    </source>
</evidence>
<dbReference type="PANTHER" id="PTHR12363">
    <property type="entry name" value="TRANSPORTIN 3 AND IMPORTIN 13"/>
    <property type="match status" value="1"/>
</dbReference>
<dbReference type="GO" id="GO:0005737">
    <property type="term" value="C:cytoplasm"/>
    <property type="evidence" value="ECO:0007669"/>
    <property type="project" value="TreeGrafter"/>
</dbReference>
<dbReference type="KEGG" id="goe:100903239"/>
<dbReference type="InterPro" id="IPR011989">
    <property type="entry name" value="ARM-like"/>
</dbReference>